<sequence length="86" mass="9229">MSLRYMSRVGARAAQAVRESTGRSVKDKAQSSSASMARGSRAAGSVDSGRVSAAAAARRKAEEEKRRRAEQALRTVMFLSVWGPNT</sequence>
<dbReference type="Proteomes" id="UP000636709">
    <property type="component" value="Unassembled WGS sequence"/>
</dbReference>
<dbReference type="OrthoDB" id="693942at2759"/>
<evidence type="ECO:0000313" key="3">
    <source>
        <dbReference type="Proteomes" id="UP000636709"/>
    </source>
</evidence>
<evidence type="ECO:0000313" key="2">
    <source>
        <dbReference type="EMBL" id="KAF8660137.1"/>
    </source>
</evidence>
<dbReference type="AlphaFoldDB" id="A0A835AIU8"/>
<feature type="compositionally biased region" description="Basic and acidic residues" evidence="1">
    <location>
        <begin position="59"/>
        <end position="69"/>
    </location>
</feature>
<dbReference type="Pfam" id="PF12609">
    <property type="entry name" value="DUF3774"/>
    <property type="match status" value="1"/>
</dbReference>
<comment type="caution">
    <text evidence="2">The sequence shown here is derived from an EMBL/GenBank/DDBJ whole genome shotgun (WGS) entry which is preliminary data.</text>
</comment>
<dbReference type="EMBL" id="JACEFO010002444">
    <property type="protein sequence ID" value="KAF8660137.1"/>
    <property type="molecule type" value="Genomic_DNA"/>
</dbReference>
<feature type="compositionally biased region" description="Low complexity" evidence="1">
    <location>
        <begin position="31"/>
        <end position="45"/>
    </location>
</feature>
<feature type="compositionally biased region" description="Basic and acidic residues" evidence="1">
    <location>
        <begin position="20"/>
        <end position="29"/>
    </location>
</feature>
<organism evidence="2 3">
    <name type="scientific">Digitaria exilis</name>
    <dbReference type="NCBI Taxonomy" id="1010633"/>
    <lineage>
        <taxon>Eukaryota</taxon>
        <taxon>Viridiplantae</taxon>
        <taxon>Streptophyta</taxon>
        <taxon>Embryophyta</taxon>
        <taxon>Tracheophyta</taxon>
        <taxon>Spermatophyta</taxon>
        <taxon>Magnoliopsida</taxon>
        <taxon>Liliopsida</taxon>
        <taxon>Poales</taxon>
        <taxon>Poaceae</taxon>
        <taxon>PACMAD clade</taxon>
        <taxon>Panicoideae</taxon>
        <taxon>Panicodae</taxon>
        <taxon>Paniceae</taxon>
        <taxon>Anthephorinae</taxon>
        <taxon>Digitaria</taxon>
    </lineage>
</organism>
<evidence type="ECO:0000256" key="1">
    <source>
        <dbReference type="SAM" id="MobiDB-lite"/>
    </source>
</evidence>
<dbReference type="InterPro" id="IPR022251">
    <property type="entry name" value="DUF3774_wound-induced"/>
</dbReference>
<name>A0A835AIU8_9POAL</name>
<gene>
    <name evidence="2" type="ORF">HU200_057697</name>
</gene>
<reference evidence="2" key="1">
    <citation type="submission" date="2020-07" db="EMBL/GenBank/DDBJ databases">
        <title>Genome sequence and genetic diversity analysis of an under-domesticated orphan crop, white fonio (Digitaria exilis).</title>
        <authorList>
            <person name="Bennetzen J.L."/>
            <person name="Chen S."/>
            <person name="Ma X."/>
            <person name="Wang X."/>
            <person name="Yssel A.E.J."/>
            <person name="Chaluvadi S.R."/>
            <person name="Johnson M."/>
            <person name="Gangashetty P."/>
            <person name="Hamidou F."/>
            <person name="Sanogo M.D."/>
            <person name="Zwaenepoel A."/>
            <person name="Wallace J."/>
            <person name="Van De Peer Y."/>
            <person name="Van Deynze A."/>
        </authorList>
    </citation>
    <scope>NUCLEOTIDE SEQUENCE</scope>
    <source>
        <tissue evidence="2">Leaves</tissue>
    </source>
</reference>
<protein>
    <submittedName>
        <fullName evidence="2">Uncharacterized protein</fullName>
    </submittedName>
</protein>
<accession>A0A835AIU8</accession>
<feature type="region of interest" description="Disordered" evidence="1">
    <location>
        <begin position="1"/>
        <end position="69"/>
    </location>
</feature>
<proteinExistence type="predicted"/>
<keyword evidence="3" id="KW-1185">Reference proteome</keyword>